<evidence type="ECO:0000313" key="1">
    <source>
        <dbReference type="EMBL" id="SBW05246.1"/>
    </source>
</evidence>
<accession>A0A212K0R6</accession>
<proteinExistence type="predicted"/>
<reference evidence="1" key="1">
    <citation type="submission" date="2016-04" db="EMBL/GenBank/DDBJ databases">
        <authorList>
            <person name="Evans L.H."/>
            <person name="Alamgir A."/>
            <person name="Owens N."/>
            <person name="Weber N.D."/>
            <person name="Virtaneva K."/>
            <person name="Barbian K."/>
            <person name="Babar A."/>
            <person name="Rosenke K."/>
        </authorList>
    </citation>
    <scope>NUCLEOTIDE SEQUENCE</scope>
    <source>
        <strain evidence="1">86</strain>
    </source>
</reference>
<dbReference type="InterPro" id="IPR029016">
    <property type="entry name" value="GAF-like_dom_sf"/>
</dbReference>
<name>A0A212K0R6_9PROT</name>
<sequence>MTADTALADLTPAPAEVEAFLRAHPDFLAERPDLLRAMTPPSRFGDGGDPIADFQAAMIRGLRLDVERLSRTSVDLVATSRGNLSRQQRTHSAALALAAAATPADFHRVLIRDWPPILDVDAVALVLEEAGTAAVEEGPEGILRVPAGTVDAVFAREAPGARIVLTPERRGGNRLFGKPGARIRSDALCRLDDPATWEPGGHRPAPAGLLAVGAFAPETFHPEQATDLLEFLARLLAIVLGRWCAPTP</sequence>
<evidence type="ECO:0008006" key="2">
    <source>
        <dbReference type="Google" id="ProtNLM"/>
    </source>
</evidence>
<dbReference type="Pfam" id="PF04340">
    <property type="entry name" value="DUF484"/>
    <property type="match status" value="1"/>
</dbReference>
<dbReference type="Gene3D" id="3.30.450.40">
    <property type="match status" value="1"/>
</dbReference>
<gene>
    <name evidence="1" type="ORF">KL86APRO_11957</name>
</gene>
<dbReference type="InterPro" id="IPR007435">
    <property type="entry name" value="DUF484"/>
</dbReference>
<organism evidence="1">
    <name type="scientific">uncultured Alphaproteobacteria bacterium</name>
    <dbReference type="NCBI Taxonomy" id="91750"/>
    <lineage>
        <taxon>Bacteria</taxon>
        <taxon>Pseudomonadati</taxon>
        <taxon>Pseudomonadota</taxon>
        <taxon>Alphaproteobacteria</taxon>
        <taxon>environmental samples</taxon>
    </lineage>
</organism>
<dbReference type="AlphaFoldDB" id="A0A212K0R6"/>
<protein>
    <recommendedName>
        <fullName evidence="2">DUF484 family protein</fullName>
    </recommendedName>
</protein>
<dbReference type="EMBL" id="FLUO01000001">
    <property type="protein sequence ID" value="SBW05246.1"/>
    <property type="molecule type" value="Genomic_DNA"/>
</dbReference>